<keyword evidence="1" id="KW-0812">Transmembrane</keyword>
<feature type="non-terminal residue" evidence="2">
    <location>
        <position position="1"/>
    </location>
</feature>
<gene>
    <name evidence="2" type="ORF">AVDCRST_MAG13-2719</name>
</gene>
<accession>A0A6J4SZR6</accession>
<evidence type="ECO:0000313" key="2">
    <source>
        <dbReference type="EMBL" id="CAA9509367.1"/>
    </source>
</evidence>
<name>A0A6J4SZR6_9ACTN</name>
<sequence length="30" mass="2982">DPVPAAVLAAALLAAGIGLRVRLRSADAPR</sequence>
<dbReference type="AlphaFoldDB" id="A0A6J4SZR6"/>
<feature type="transmembrane region" description="Helical" evidence="1">
    <location>
        <begin position="6"/>
        <end position="23"/>
    </location>
</feature>
<organism evidence="2">
    <name type="scientific">uncultured Solirubrobacteraceae bacterium</name>
    <dbReference type="NCBI Taxonomy" id="1162706"/>
    <lineage>
        <taxon>Bacteria</taxon>
        <taxon>Bacillati</taxon>
        <taxon>Actinomycetota</taxon>
        <taxon>Thermoleophilia</taxon>
        <taxon>Solirubrobacterales</taxon>
        <taxon>Solirubrobacteraceae</taxon>
        <taxon>environmental samples</taxon>
    </lineage>
</organism>
<reference evidence="2" key="1">
    <citation type="submission" date="2020-02" db="EMBL/GenBank/DDBJ databases">
        <authorList>
            <person name="Meier V. D."/>
        </authorList>
    </citation>
    <scope>NUCLEOTIDE SEQUENCE</scope>
    <source>
        <strain evidence="2">AVDCRST_MAG13</strain>
    </source>
</reference>
<protein>
    <submittedName>
        <fullName evidence="2">Uncharacterized protein</fullName>
    </submittedName>
</protein>
<keyword evidence="1" id="KW-1133">Transmembrane helix</keyword>
<proteinExistence type="predicted"/>
<evidence type="ECO:0000256" key="1">
    <source>
        <dbReference type="SAM" id="Phobius"/>
    </source>
</evidence>
<keyword evidence="1" id="KW-0472">Membrane</keyword>
<dbReference type="EMBL" id="CADCVO010000434">
    <property type="protein sequence ID" value="CAA9509367.1"/>
    <property type="molecule type" value="Genomic_DNA"/>
</dbReference>